<keyword evidence="3" id="KW-1185">Reference proteome</keyword>
<dbReference type="Gene3D" id="1.10.506.10">
    <property type="entry name" value="GTPase Activation - p120gap, domain 1"/>
    <property type="match status" value="1"/>
</dbReference>
<dbReference type="SUPFAM" id="SSF48350">
    <property type="entry name" value="GTPase activation domain, GAP"/>
    <property type="match status" value="1"/>
</dbReference>
<dbReference type="AlphaFoldDB" id="A0ABD3UQH7"/>
<reference evidence="2 3" key="1">
    <citation type="submission" date="2024-11" db="EMBL/GenBank/DDBJ databases">
        <title>Chromosome-level genome assembly of the freshwater bivalve Anodonta woodiana.</title>
        <authorList>
            <person name="Chen X."/>
        </authorList>
    </citation>
    <scope>NUCLEOTIDE SEQUENCE [LARGE SCALE GENOMIC DNA]</scope>
    <source>
        <strain evidence="2">MN2024</strain>
        <tissue evidence="2">Gills</tissue>
    </source>
</reference>
<dbReference type="PANTHER" id="PTHR22625">
    <property type="entry name" value="PLEXIN"/>
    <property type="match status" value="1"/>
</dbReference>
<protein>
    <recommendedName>
        <fullName evidence="1">Plexin cytoplasmic RasGAP domain-containing protein</fullName>
    </recommendedName>
</protein>
<name>A0ABD3UQH7_SINWO</name>
<sequence length="249" mass="29168">MYKVKPEDESQKRVKTKDLVELYLNRLLSMKISILPYIKKLFDSILDVNGVPTMVKTLYDLLDDLVDRHKLDEETLHIWKSHSYPIHFWADFITKPEVVFDIDKPGYTDQCLEVISQTFIDSFSTTSHNVNKESPTHKLLFATEMDEYRKKVNNLYFDIRSATAITAVDFQQDMKELNKEQNNELAYNKISALYEIFKVIDNFMDDVIDDLRKSPKARTLRLADRLDEIVSIMKGSEEKTTDYDFPGCQ</sequence>
<gene>
    <name evidence="2" type="ORF">ACJMK2_015402</name>
</gene>
<accession>A0ABD3UQH7</accession>
<dbReference type="Proteomes" id="UP001634394">
    <property type="component" value="Unassembled WGS sequence"/>
</dbReference>
<evidence type="ECO:0000313" key="3">
    <source>
        <dbReference type="Proteomes" id="UP001634394"/>
    </source>
</evidence>
<dbReference type="InterPro" id="IPR008936">
    <property type="entry name" value="Rho_GTPase_activation_prot"/>
</dbReference>
<dbReference type="PANTHER" id="PTHR22625:SF70">
    <property type="entry name" value="PLEXIN A, ISOFORM A"/>
    <property type="match status" value="1"/>
</dbReference>
<dbReference type="EMBL" id="JBJQND010000015">
    <property type="protein sequence ID" value="KAL3851675.1"/>
    <property type="molecule type" value="Genomic_DNA"/>
</dbReference>
<evidence type="ECO:0000259" key="1">
    <source>
        <dbReference type="Pfam" id="PF08337"/>
    </source>
</evidence>
<dbReference type="InterPro" id="IPR013548">
    <property type="entry name" value="Plexin_cytoplasmic_RasGAP_dom"/>
</dbReference>
<dbReference type="Pfam" id="PF08337">
    <property type="entry name" value="Plexin_cytopl"/>
    <property type="match status" value="1"/>
</dbReference>
<proteinExistence type="predicted"/>
<feature type="domain" description="Plexin cytoplasmic RasGAP" evidence="1">
    <location>
        <begin position="6"/>
        <end position="206"/>
    </location>
</feature>
<organism evidence="2 3">
    <name type="scientific">Sinanodonta woodiana</name>
    <name type="common">Chinese pond mussel</name>
    <name type="synonym">Anodonta woodiana</name>
    <dbReference type="NCBI Taxonomy" id="1069815"/>
    <lineage>
        <taxon>Eukaryota</taxon>
        <taxon>Metazoa</taxon>
        <taxon>Spiralia</taxon>
        <taxon>Lophotrochozoa</taxon>
        <taxon>Mollusca</taxon>
        <taxon>Bivalvia</taxon>
        <taxon>Autobranchia</taxon>
        <taxon>Heteroconchia</taxon>
        <taxon>Palaeoheterodonta</taxon>
        <taxon>Unionida</taxon>
        <taxon>Unionoidea</taxon>
        <taxon>Unionidae</taxon>
        <taxon>Unioninae</taxon>
        <taxon>Sinanodonta</taxon>
    </lineage>
</organism>
<comment type="caution">
    <text evidence="2">The sequence shown here is derived from an EMBL/GenBank/DDBJ whole genome shotgun (WGS) entry which is preliminary data.</text>
</comment>
<evidence type="ECO:0000313" key="2">
    <source>
        <dbReference type="EMBL" id="KAL3851675.1"/>
    </source>
</evidence>
<dbReference type="InterPro" id="IPR031148">
    <property type="entry name" value="Plexin"/>
</dbReference>